<evidence type="ECO:0008006" key="4">
    <source>
        <dbReference type="Google" id="ProtNLM"/>
    </source>
</evidence>
<dbReference type="Pfam" id="PF16935">
    <property type="entry name" value="Hol_Tox"/>
    <property type="match status" value="1"/>
</dbReference>
<dbReference type="GeneID" id="301325587"/>
<evidence type="ECO:0000313" key="2">
    <source>
        <dbReference type="EMBL" id="MDQ0482571.1"/>
    </source>
</evidence>
<gene>
    <name evidence="2" type="ORF">QO000_001540</name>
</gene>
<sequence length="30" mass="3290">MMSTFEALVLMISFASLVVTIITVSSNKKK</sequence>
<dbReference type="InterPro" id="IPR031616">
    <property type="entry name" value="BsrE-like"/>
</dbReference>
<dbReference type="Proteomes" id="UP001226720">
    <property type="component" value="Unassembled WGS sequence"/>
</dbReference>
<organism evidence="2 3">
    <name type="scientific">Guptibacillus hwajinpoensis</name>
    <dbReference type="NCBI Taxonomy" id="208199"/>
    <lineage>
        <taxon>Bacteria</taxon>
        <taxon>Bacillati</taxon>
        <taxon>Bacillota</taxon>
        <taxon>Bacilli</taxon>
        <taxon>Bacillales</taxon>
        <taxon>Guptibacillaceae</taxon>
        <taxon>Guptibacillus</taxon>
    </lineage>
</organism>
<comment type="caution">
    <text evidence="2">The sequence shown here is derived from an EMBL/GenBank/DDBJ whole genome shotgun (WGS) entry which is preliminary data.</text>
</comment>
<protein>
    <recommendedName>
        <fullName evidence="4">Holin-like toxin</fullName>
    </recommendedName>
</protein>
<evidence type="ECO:0000256" key="1">
    <source>
        <dbReference type="SAM" id="Phobius"/>
    </source>
</evidence>
<proteinExistence type="predicted"/>
<keyword evidence="1" id="KW-1133">Transmembrane helix</keyword>
<keyword evidence="1" id="KW-0812">Transmembrane</keyword>
<reference evidence="2" key="1">
    <citation type="submission" date="2023-07" db="EMBL/GenBank/DDBJ databases">
        <title>Genomic Encyclopedia of Type Strains, Phase IV (KMG-IV): sequencing the most valuable type-strain genomes for metagenomic binning, comparative biology and taxonomic classification.</title>
        <authorList>
            <person name="Goeker M."/>
        </authorList>
    </citation>
    <scope>NUCLEOTIDE SEQUENCE [LARGE SCALE GENOMIC DNA]</scope>
    <source>
        <strain evidence="2">JSM 076093</strain>
    </source>
</reference>
<keyword evidence="3" id="KW-1185">Reference proteome</keyword>
<keyword evidence="1" id="KW-0472">Membrane</keyword>
<dbReference type="EMBL" id="JAUSWM010000002">
    <property type="protein sequence ID" value="MDQ0482571.1"/>
    <property type="molecule type" value="Genomic_DNA"/>
</dbReference>
<name>A0ABU0JZR3_9BACL</name>
<accession>A0ABU0JZR3</accession>
<dbReference type="RefSeq" id="WP_224594651.1">
    <property type="nucleotide sequence ID" value="NZ_CP119526.1"/>
</dbReference>
<evidence type="ECO:0000313" key="3">
    <source>
        <dbReference type="Proteomes" id="UP001226720"/>
    </source>
</evidence>
<feature type="transmembrane region" description="Helical" evidence="1">
    <location>
        <begin position="6"/>
        <end position="24"/>
    </location>
</feature>